<name>A0A9N9JRG1_9GLOM</name>
<protein>
    <submittedName>
        <fullName evidence="2">23600_t:CDS:1</fullName>
    </submittedName>
</protein>
<dbReference type="Proteomes" id="UP000789405">
    <property type="component" value="Unassembled WGS sequence"/>
</dbReference>
<dbReference type="AlphaFoldDB" id="A0A9N9JRG1"/>
<accession>A0A9N9JRG1</accession>
<feature type="chain" id="PRO_5040499157" evidence="1">
    <location>
        <begin position="17"/>
        <end position="72"/>
    </location>
</feature>
<proteinExistence type="predicted"/>
<keyword evidence="3" id="KW-1185">Reference proteome</keyword>
<reference evidence="2" key="1">
    <citation type="submission" date="2021-06" db="EMBL/GenBank/DDBJ databases">
        <authorList>
            <person name="Kallberg Y."/>
            <person name="Tangrot J."/>
            <person name="Rosling A."/>
        </authorList>
    </citation>
    <scope>NUCLEOTIDE SEQUENCE</scope>
    <source>
        <strain evidence="2">MA453B</strain>
    </source>
</reference>
<gene>
    <name evidence="2" type="ORF">DERYTH_LOCUS21726</name>
</gene>
<keyword evidence="1" id="KW-0732">Signal</keyword>
<dbReference type="EMBL" id="CAJVPY010028376">
    <property type="protein sequence ID" value="CAG8792560.1"/>
    <property type="molecule type" value="Genomic_DNA"/>
</dbReference>
<feature type="signal peptide" evidence="1">
    <location>
        <begin position="1"/>
        <end position="16"/>
    </location>
</feature>
<feature type="non-terminal residue" evidence="2">
    <location>
        <position position="72"/>
    </location>
</feature>
<evidence type="ECO:0000256" key="1">
    <source>
        <dbReference type="SAM" id="SignalP"/>
    </source>
</evidence>
<comment type="caution">
    <text evidence="2">The sequence shown here is derived from an EMBL/GenBank/DDBJ whole genome shotgun (WGS) entry which is preliminary data.</text>
</comment>
<evidence type="ECO:0000313" key="3">
    <source>
        <dbReference type="Proteomes" id="UP000789405"/>
    </source>
</evidence>
<sequence length="72" mass="8249">LWLILLSIYTIIVIKSDLVIPSPFEIKRHIEIPRPFVACTCGASSKSSKYELEHLYIPSIPINLLINPFLNR</sequence>
<evidence type="ECO:0000313" key="2">
    <source>
        <dbReference type="EMBL" id="CAG8792560.1"/>
    </source>
</evidence>
<organism evidence="2 3">
    <name type="scientific">Dentiscutata erythropus</name>
    <dbReference type="NCBI Taxonomy" id="1348616"/>
    <lineage>
        <taxon>Eukaryota</taxon>
        <taxon>Fungi</taxon>
        <taxon>Fungi incertae sedis</taxon>
        <taxon>Mucoromycota</taxon>
        <taxon>Glomeromycotina</taxon>
        <taxon>Glomeromycetes</taxon>
        <taxon>Diversisporales</taxon>
        <taxon>Gigasporaceae</taxon>
        <taxon>Dentiscutata</taxon>
    </lineage>
</organism>